<evidence type="ECO:0000313" key="3">
    <source>
        <dbReference type="EMBL" id="PXW99540.1"/>
    </source>
</evidence>
<organism evidence="3 4">
    <name type="scientific">Sphaerotilus hippei</name>
    <dbReference type="NCBI Taxonomy" id="744406"/>
    <lineage>
        <taxon>Bacteria</taxon>
        <taxon>Pseudomonadati</taxon>
        <taxon>Pseudomonadota</taxon>
        <taxon>Betaproteobacteria</taxon>
        <taxon>Burkholderiales</taxon>
        <taxon>Sphaerotilaceae</taxon>
        <taxon>Sphaerotilus</taxon>
    </lineage>
</organism>
<dbReference type="InterPro" id="IPR034904">
    <property type="entry name" value="FSCA_dom_sf"/>
</dbReference>
<gene>
    <name evidence="3" type="ORF">C7444_101370</name>
</gene>
<feature type="region of interest" description="Disordered" evidence="1">
    <location>
        <begin position="115"/>
        <end position="136"/>
    </location>
</feature>
<protein>
    <submittedName>
        <fullName evidence="3">Uncharacterized protein DUF59</fullName>
    </submittedName>
</protein>
<proteinExistence type="predicted"/>
<accession>A0A318H6C2</accession>
<keyword evidence="4" id="KW-1185">Reference proteome</keyword>
<evidence type="ECO:0000256" key="1">
    <source>
        <dbReference type="SAM" id="MobiDB-lite"/>
    </source>
</evidence>
<name>A0A318H6C2_9BURK</name>
<dbReference type="InterPro" id="IPR002744">
    <property type="entry name" value="MIP18-like"/>
</dbReference>
<dbReference type="EMBL" id="QJJS01000001">
    <property type="protein sequence ID" value="PXW99540.1"/>
    <property type="molecule type" value="Genomic_DNA"/>
</dbReference>
<dbReference type="SUPFAM" id="SSF117916">
    <property type="entry name" value="Fe-S cluster assembly (FSCA) domain-like"/>
    <property type="match status" value="1"/>
</dbReference>
<feature type="domain" description="MIP18 family-like" evidence="2">
    <location>
        <begin position="32"/>
        <end position="96"/>
    </location>
</feature>
<dbReference type="Proteomes" id="UP000247811">
    <property type="component" value="Unassembled WGS sequence"/>
</dbReference>
<evidence type="ECO:0000259" key="2">
    <source>
        <dbReference type="Pfam" id="PF01883"/>
    </source>
</evidence>
<dbReference type="RefSeq" id="WP_170130589.1">
    <property type="nucleotide sequence ID" value="NZ_QJJS01000001.1"/>
</dbReference>
<sequence>MSTHNAIRIWPQVETTSPVAPRCSGEPGLIRRVLDALERIPEPDGQGSIVQNGRVIALDLCPGEAMLTLSLGSGHCHHARAVGELAFEAMRQTLPDTDLYLRHDVDARCANRSADAAPSQDCSGCAPAADGGSASR</sequence>
<dbReference type="Pfam" id="PF01883">
    <property type="entry name" value="FeS_assembly_P"/>
    <property type="match status" value="1"/>
</dbReference>
<comment type="caution">
    <text evidence="3">The sequence shown here is derived from an EMBL/GenBank/DDBJ whole genome shotgun (WGS) entry which is preliminary data.</text>
</comment>
<dbReference type="AlphaFoldDB" id="A0A318H6C2"/>
<reference evidence="3 4" key="1">
    <citation type="submission" date="2018-05" db="EMBL/GenBank/DDBJ databases">
        <title>Genomic Encyclopedia of Type Strains, Phase IV (KMG-IV): sequencing the most valuable type-strain genomes for metagenomic binning, comparative biology and taxonomic classification.</title>
        <authorList>
            <person name="Goeker M."/>
        </authorList>
    </citation>
    <scope>NUCLEOTIDE SEQUENCE [LARGE SCALE GENOMIC DNA]</scope>
    <source>
        <strain evidence="3 4">DSM 566</strain>
    </source>
</reference>
<evidence type="ECO:0000313" key="4">
    <source>
        <dbReference type="Proteomes" id="UP000247811"/>
    </source>
</evidence>